<evidence type="ECO:0000256" key="8">
    <source>
        <dbReference type="RuleBase" id="RU363041"/>
    </source>
</evidence>
<keyword evidence="3" id="KW-0813">Transport</keyword>
<dbReference type="Pfam" id="PF01925">
    <property type="entry name" value="TauE"/>
    <property type="match status" value="1"/>
</dbReference>
<keyword evidence="4 8" id="KW-1003">Cell membrane</keyword>
<evidence type="ECO:0000256" key="6">
    <source>
        <dbReference type="ARBA" id="ARBA00022989"/>
    </source>
</evidence>
<proteinExistence type="inferred from homology"/>
<dbReference type="PANTHER" id="PTHR30269:SF32">
    <property type="entry name" value="MEMBRANE TRANSPORTER PROTEIN-RELATED"/>
    <property type="match status" value="1"/>
</dbReference>
<organism evidence="9 10">
    <name type="scientific">Rhodoplanes roseus</name>
    <dbReference type="NCBI Taxonomy" id="29409"/>
    <lineage>
        <taxon>Bacteria</taxon>
        <taxon>Pseudomonadati</taxon>
        <taxon>Pseudomonadota</taxon>
        <taxon>Alphaproteobacteria</taxon>
        <taxon>Hyphomicrobiales</taxon>
        <taxon>Nitrobacteraceae</taxon>
        <taxon>Rhodoplanes</taxon>
    </lineage>
</organism>
<dbReference type="InterPro" id="IPR052017">
    <property type="entry name" value="TSUP"/>
</dbReference>
<keyword evidence="7 8" id="KW-0472">Membrane</keyword>
<name>A0A327L6Z2_9BRAD</name>
<dbReference type="GO" id="GO:0005886">
    <property type="term" value="C:plasma membrane"/>
    <property type="evidence" value="ECO:0007669"/>
    <property type="project" value="UniProtKB-SubCell"/>
</dbReference>
<keyword evidence="6 8" id="KW-1133">Transmembrane helix</keyword>
<comment type="subcellular location">
    <subcellularLocation>
        <location evidence="1 8">Cell membrane</location>
        <topology evidence="1 8">Multi-pass membrane protein</topology>
    </subcellularLocation>
</comment>
<dbReference type="EMBL" id="NPEX01000007">
    <property type="protein sequence ID" value="RAI45815.1"/>
    <property type="molecule type" value="Genomic_DNA"/>
</dbReference>
<feature type="transmembrane region" description="Helical" evidence="8">
    <location>
        <begin position="78"/>
        <end position="98"/>
    </location>
</feature>
<dbReference type="OrthoDB" id="5801432at2"/>
<dbReference type="PANTHER" id="PTHR30269">
    <property type="entry name" value="TRANSMEMBRANE PROTEIN YFCA"/>
    <property type="match status" value="1"/>
</dbReference>
<feature type="transmembrane region" description="Helical" evidence="8">
    <location>
        <begin position="104"/>
        <end position="121"/>
    </location>
</feature>
<gene>
    <name evidence="9" type="ORF">CH341_02095</name>
</gene>
<evidence type="ECO:0000256" key="1">
    <source>
        <dbReference type="ARBA" id="ARBA00004651"/>
    </source>
</evidence>
<feature type="transmembrane region" description="Helical" evidence="8">
    <location>
        <begin position="12"/>
        <end position="41"/>
    </location>
</feature>
<dbReference type="Proteomes" id="UP000249130">
    <property type="component" value="Unassembled WGS sequence"/>
</dbReference>
<accession>A0A327L6Z2</accession>
<protein>
    <recommendedName>
        <fullName evidence="8">Probable membrane transporter protein</fullName>
    </recommendedName>
</protein>
<evidence type="ECO:0000256" key="7">
    <source>
        <dbReference type="ARBA" id="ARBA00023136"/>
    </source>
</evidence>
<reference evidence="9 10" key="1">
    <citation type="submission" date="2017-07" db="EMBL/GenBank/DDBJ databases">
        <title>Draft Genome Sequences of Select Purple Nonsulfur Bacteria.</title>
        <authorList>
            <person name="Lasarre B."/>
            <person name="Mckinlay J.B."/>
        </authorList>
    </citation>
    <scope>NUCLEOTIDE SEQUENCE [LARGE SCALE GENOMIC DNA]</scope>
    <source>
        <strain evidence="9 10">DSM 5909</strain>
    </source>
</reference>
<evidence type="ECO:0000256" key="2">
    <source>
        <dbReference type="ARBA" id="ARBA00009142"/>
    </source>
</evidence>
<evidence type="ECO:0000313" key="10">
    <source>
        <dbReference type="Proteomes" id="UP000249130"/>
    </source>
</evidence>
<evidence type="ECO:0000256" key="3">
    <source>
        <dbReference type="ARBA" id="ARBA00022448"/>
    </source>
</evidence>
<keyword evidence="5 8" id="KW-0812">Transmembrane</keyword>
<evidence type="ECO:0000313" key="9">
    <source>
        <dbReference type="EMBL" id="RAI45815.1"/>
    </source>
</evidence>
<feature type="transmembrane region" description="Helical" evidence="8">
    <location>
        <begin position="229"/>
        <end position="250"/>
    </location>
</feature>
<keyword evidence="10" id="KW-1185">Reference proteome</keyword>
<dbReference type="InterPro" id="IPR002781">
    <property type="entry name" value="TM_pro_TauE-like"/>
</dbReference>
<dbReference type="AlphaFoldDB" id="A0A327L6Z2"/>
<feature type="transmembrane region" description="Helical" evidence="8">
    <location>
        <begin position="47"/>
        <end position="66"/>
    </location>
</feature>
<evidence type="ECO:0000256" key="4">
    <source>
        <dbReference type="ARBA" id="ARBA00022475"/>
    </source>
</evidence>
<feature type="transmembrane region" description="Helical" evidence="8">
    <location>
        <begin position="199"/>
        <end position="217"/>
    </location>
</feature>
<dbReference type="RefSeq" id="WP_111417379.1">
    <property type="nucleotide sequence ID" value="NZ_NPEX01000007.1"/>
</dbReference>
<comment type="caution">
    <text evidence="9">The sequence shown here is derived from an EMBL/GenBank/DDBJ whole genome shotgun (WGS) entry which is preliminary data.</text>
</comment>
<comment type="similarity">
    <text evidence="2 8">Belongs to the 4-toluene sulfonate uptake permease (TSUP) (TC 2.A.102) family.</text>
</comment>
<feature type="transmembrane region" description="Helical" evidence="8">
    <location>
        <begin position="133"/>
        <end position="158"/>
    </location>
</feature>
<sequence>MGLDALPSLDQIAVALPTVAAAYVIFGIAGFGTALIAAPVLAHSMPVAAIVPMLALLDCAAAIVNGIRIGDKVARDELFTLVPLMVAGSLVGAALLLIVPPRPMMLALGVFVVAYAIYALSARPATKRLPRIWVLPFGGIGGIVSAMFGSGGFIYAIYLGRRLDDKDAIRATQSALIGLSTLTRATIFALAGLYTDGKLLVLALLLVPGMLLGTWVGHHITLRLTRDQFLRILYVVLIASGVTLVIRATMAG</sequence>
<evidence type="ECO:0000256" key="5">
    <source>
        <dbReference type="ARBA" id="ARBA00022692"/>
    </source>
</evidence>